<dbReference type="Proteomes" id="UP000233551">
    <property type="component" value="Unassembled WGS sequence"/>
</dbReference>
<dbReference type="EMBL" id="PGOL01003149">
    <property type="protein sequence ID" value="PKI42536.1"/>
    <property type="molecule type" value="Genomic_DNA"/>
</dbReference>
<organism evidence="1 2">
    <name type="scientific">Punica granatum</name>
    <name type="common">Pomegranate</name>
    <dbReference type="NCBI Taxonomy" id="22663"/>
    <lineage>
        <taxon>Eukaryota</taxon>
        <taxon>Viridiplantae</taxon>
        <taxon>Streptophyta</taxon>
        <taxon>Embryophyta</taxon>
        <taxon>Tracheophyta</taxon>
        <taxon>Spermatophyta</taxon>
        <taxon>Magnoliopsida</taxon>
        <taxon>eudicotyledons</taxon>
        <taxon>Gunneridae</taxon>
        <taxon>Pentapetalae</taxon>
        <taxon>rosids</taxon>
        <taxon>malvids</taxon>
        <taxon>Myrtales</taxon>
        <taxon>Lythraceae</taxon>
        <taxon>Punica</taxon>
    </lineage>
</organism>
<dbReference type="AlphaFoldDB" id="A0A2I0IGS3"/>
<gene>
    <name evidence="1" type="ORF">CRG98_037054</name>
</gene>
<sequence length="115" mass="12772">MAVTKRVHDSLWFTLAEAMHAESMFHPLKHKGVGRGKRGRQKVCICALVGLVTKVTLFQMSRLSPGVVCRPPPPTSRCAVSHMAWDPIEIGVPTTPFYSTSEPLKDTYGVRRLIV</sequence>
<protein>
    <submittedName>
        <fullName evidence="1">Uncharacterized protein</fullName>
    </submittedName>
</protein>
<evidence type="ECO:0000313" key="2">
    <source>
        <dbReference type="Proteomes" id="UP000233551"/>
    </source>
</evidence>
<proteinExistence type="predicted"/>
<keyword evidence="2" id="KW-1185">Reference proteome</keyword>
<name>A0A2I0IGS3_PUNGR</name>
<evidence type="ECO:0000313" key="1">
    <source>
        <dbReference type="EMBL" id="PKI42536.1"/>
    </source>
</evidence>
<reference evidence="1 2" key="1">
    <citation type="submission" date="2017-11" db="EMBL/GenBank/DDBJ databases">
        <title>De-novo sequencing of pomegranate (Punica granatum L.) genome.</title>
        <authorList>
            <person name="Akparov Z."/>
            <person name="Amiraslanov A."/>
            <person name="Hajiyeva S."/>
            <person name="Abbasov M."/>
            <person name="Kaur K."/>
            <person name="Hamwieh A."/>
            <person name="Solovyev V."/>
            <person name="Salamov A."/>
            <person name="Braich B."/>
            <person name="Kosarev P."/>
            <person name="Mahmoud A."/>
            <person name="Hajiyev E."/>
            <person name="Babayeva S."/>
            <person name="Izzatullayeva V."/>
            <person name="Mammadov A."/>
            <person name="Mammadov A."/>
            <person name="Sharifova S."/>
            <person name="Ojaghi J."/>
            <person name="Eynullazada K."/>
            <person name="Bayramov B."/>
            <person name="Abdulazimova A."/>
            <person name="Shahmuradov I."/>
        </authorList>
    </citation>
    <scope>NUCLEOTIDE SEQUENCE [LARGE SCALE GENOMIC DNA]</scope>
    <source>
        <strain evidence="2">cv. AG2017</strain>
        <tissue evidence="1">Leaf</tissue>
    </source>
</reference>
<accession>A0A2I0IGS3</accession>
<comment type="caution">
    <text evidence="1">The sequence shown here is derived from an EMBL/GenBank/DDBJ whole genome shotgun (WGS) entry which is preliminary data.</text>
</comment>